<keyword evidence="1 2" id="KW-0963">Cytoplasm</keyword>
<dbReference type="Gene3D" id="1.10.287.540">
    <property type="entry name" value="Helix hairpin bin"/>
    <property type="match status" value="1"/>
</dbReference>
<comment type="similarity">
    <text evidence="2">Belongs to the UPF0291 family.</text>
</comment>
<feature type="region of interest" description="Disordered" evidence="3">
    <location>
        <begin position="55"/>
        <end position="76"/>
    </location>
</feature>
<feature type="compositionally biased region" description="Basic and acidic residues" evidence="3">
    <location>
        <begin position="66"/>
        <end position="76"/>
    </location>
</feature>
<feature type="compositionally biased region" description="Basic and acidic residues" evidence="3">
    <location>
        <begin position="17"/>
        <end position="31"/>
    </location>
</feature>
<dbReference type="EMBL" id="WMIB01000001">
    <property type="protein sequence ID" value="MTH51826.1"/>
    <property type="molecule type" value="Genomic_DNA"/>
</dbReference>
<feature type="compositionally biased region" description="Polar residues" evidence="3">
    <location>
        <begin position="1"/>
        <end position="11"/>
    </location>
</feature>
<evidence type="ECO:0000256" key="1">
    <source>
        <dbReference type="ARBA" id="ARBA00022490"/>
    </source>
</evidence>
<dbReference type="PANTHER" id="PTHR37300">
    <property type="entry name" value="UPF0291 PROTEIN CBO2609/CLC_2481"/>
    <property type="match status" value="1"/>
</dbReference>
<protein>
    <recommendedName>
        <fullName evidence="2">UPF0291 protein GKZ89_00295</fullName>
    </recommendedName>
</protein>
<reference evidence="4 5" key="1">
    <citation type="journal article" date="2017" name="Int. J. Syst. Evol. Microbiol.">
        <title>Bacillus mangrovi sp. nov., isolated from a sediment sample from a mangrove forest.</title>
        <authorList>
            <person name="Gupta V."/>
            <person name="Singh P.K."/>
            <person name="Korpole S."/>
            <person name="Tanuku N.R.S."/>
            <person name="Pinnaka A.K."/>
        </authorList>
    </citation>
    <scope>NUCLEOTIDE SEQUENCE [LARGE SCALE GENOMIC DNA]</scope>
    <source>
        <strain evidence="4 5">KCTC 33872</strain>
    </source>
</reference>
<dbReference type="HAMAP" id="MF_01103">
    <property type="entry name" value="UPF0291"/>
    <property type="match status" value="1"/>
</dbReference>
<name>A0A7X2V3B4_9BACI</name>
<dbReference type="OrthoDB" id="390105at2"/>
<gene>
    <name evidence="4" type="ORF">GKZ89_00295</name>
</gene>
<sequence>MLSQEKMNRINTLARKSKSEGLTDKEKKEQQALREEYLKTFRSSVKNTLKNVKIVDPEGNDVTPQKLKDEKNKRLH</sequence>
<dbReference type="Pfam" id="PF05979">
    <property type="entry name" value="DUF896"/>
    <property type="match status" value="1"/>
</dbReference>
<evidence type="ECO:0000313" key="5">
    <source>
        <dbReference type="Proteomes" id="UP000434639"/>
    </source>
</evidence>
<organism evidence="4 5">
    <name type="scientific">Metabacillus mangrovi</name>
    <dbReference type="NCBI Taxonomy" id="1491830"/>
    <lineage>
        <taxon>Bacteria</taxon>
        <taxon>Bacillati</taxon>
        <taxon>Bacillota</taxon>
        <taxon>Bacilli</taxon>
        <taxon>Bacillales</taxon>
        <taxon>Bacillaceae</taxon>
        <taxon>Metabacillus</taxon>
    </lineage>
</organism>
<accession>A0A7X2V3B4</accession>
<comment type="subcellular location">
    <subcellularLocation>
        <location evidence="2">Cytoplasm</location>
    </subcellularLocation>
</comment>
<comment type="caution">
    <text evidence="4">The sequence shown here is derived from an EMBL/GenBank/DDBJ whole genome shotgun (WGS) entry which is preliminary data.</text>
</comment>
<feature type="region of interest" description="Disordered" evidence="3">
    <location>
        <begin position="1"/>
        <end position="31"/>
    </location>
</feature>
<dbReference type="InterPro" id="IPR009242">
    <property type="entry name" value="DUF896"/>
</dbReference>
<dbReference type="RefSeq" id="WP_155110390.1">
    <property type="nucleotide sequence ID" value="NZ_WMIB01000001.1"/>
</dbReference>
<dbReference type="PANTHER" id="PTHR37300:SF1">
    <property type="entry name" value="UPF0291 PROTEIN YNZC"/>
    <property type="match status" value="1"/>
</dbReference>
<dbReference type="SUPFAM" id="SSF158221">
    <property type="entry name" value="YnzC-like"/>
    <property type="match status" value="1"/>
</dbReference>
<keyword evidence="5" id="KW-1185">Reference proteome</keyword>
<dbReference type="Proteomes" id="UP000434639">
    <property type="component" value="Unassembled WGS sequence"/>
</dbReference>
<evidence type="ECO:0000313" key="4">
    <source>
        <dbReference type="EMBL" id="MTH51826.1"/>
    </source>
</evidence>
<evidence type="ECO:0000256" key="3">
    <source>
        <dbReference type="SAM" id="MobiDB-lite"/>
    </source>
</evidence>
<proteinExistence type="inferred from homology"/>
<dbReference type="AlphaFoldDB" id="A0A7X2V3B4"/>
<dbReference type="GO" id="GO:0005737">
    <property type="term" value="C:cytoplasm"/>
    <property type="evidence" value="ECO:0007669"/>
    <property type="project" value="UniProtKB-SubCell"/>
</dbReference>
<evidence type="ECO:0000256" key="2">
    <source>
        <dbReference type="HAMAP-Rule" id="MF_01103"/>
    </source>
</evidence>